<evidence type="ECO:0000313" key="2">
    <source>
        <dbReference type="Proteomes" id="UP001153069"/>
    </source>
</evidence>
<keyword evidence="2" id="KW-1185">Reference proteome</keyword>
<dbReference type="EMBL" id="CAICTM010000174">
    <property type="protein sequence ID" value="CAB9503736.1"/>
    <property type="molecule type" value="Genomic_DNA"/>
</dbReference>
<sequence>MSMTAVDGCLLSSLAPEIVLFSVVSYLDGKGLGSLCEALLASKNQHAFAATLIRHAMEQRQEAAMDCAHAVGFVHEFMQPRFEACSSSITCASTMRHVSEWCLLWDYLCVVLRQRPRGTASVSRLFCQETDRMGPLLWPVGVGVFAVNTGRQPLQTKVIVHSPRWDPVAMEICSDIFRKNNKPQYFAWLPSEGDLDGFLPDENIGFIAPFDDNNQRTFCATQALTRNDDFLPAMGRAASSSLTILPALDCPIYGPLLQHMLTSSATMQFLGNGSSSANRDSNSIPMMMGFFTSDLKTRTAVDRGDVPLMDRIKRLMEALDHER</sequence>
<dbReference type="Proteomes" id="UP001153069">
    <property type="component" value="Unassembled WGS sequence"/>
</dbReference>
<reference evidence="1" key="1">
    <citation type="submission" date="2020-06" db="EMBL/GenBank/DDBJ databases">
        <authorList>
            <consortium name="Plant Systems Biology data submission"/>
        </authorList>
    </citation>
    <scope>NUCLEOTIDE SEQUENCE</scope>
    <source>
        <strain evidence="1">D6</strain>
    </source>
</reference>
<dbReference type="AlphaFoldDB" id="A0A9N8DKA5"/>
<organism evidence="1 2">
    <name type="scientific">Seminavis robusta</name>
    <dbReference type="NCBI Taxonomy" id="568900"/>
    <lineage>
        <taxon>Eukaryota</taxon>
        <taxon>Sar</taxon>
        <taxon>Stramenopiles</taxon>
        <taxon>Ochrophyta</taxon>
        <taxon>Bacillariophyta</taxon>
        <taxon>Bacillariophyceae</taxon>
        <taxon>Bacillariophycidae</taxon>
        <taxon>Naviculales</taxon>
        <taxon>Naviculaceae</taxon>
        <taxon>Seminavis</taxon>
    </lineage>
</organism>
<comment type="caution">
    <text evidence="1">The sequence shown here is derived from an EMBL/GenBank/DDBJ whole genome shotgun (WGS) entry which is preliminary data.</text>
</comment>
<protein>
    <submittedName>
        <fullName evidence="1">Uncharacterized protein</fullName>
    </submittedName>
</protein>
<gene>
    <name evidence="1" type="ORF">SEMRO_175_G076900.1</name>
</gene>
<accession>A0A9N8DKA5</accession>
<evidence type="ECO:0000313" key="1">
    <source>
        <dbReference type="EMBL" id="CAB9503736.1"/>
    </source>
</evidence>
<proteinExistence type="predicted"/>
<name>A0A9N8DKA5_9STRA</name>